<dbReference type="AlphaFoldDB" id="A0AAW9CXK2"/>
<evidence type="ECO:0008006" key="4">
    <source>
        <dbReference type="Google" id="ProtNLM"/>
    </source>
</evidence>
<proteinExistence type="predicted"/>
<feature type="signal peptide" evidence="1">
    <location>
        <begin position="1"/>
        <end position="25"/>
    </location>
</feature>
<organism evidence="2 3">
    <name type="scientific">Burkholderia thailandensis</name>
    <dbReference type="NCBI Taxonomy" id="57975"/>
    <lineage>
        <taxon>Bacteria</taxon>
        <taxon>Pseudomonadati</taxon>
        <taxon>Pseudomonadota</taxon>
        <taxon>Betaproteobacteria</taxon>
        <taxon>Burkholderiales</taxon>
        <taxon>Burkholderiaceae</taxon>
        <taxon>Burkholderia</taxon>
        <taxon>pseudomallei group</taxon>
    </lineage>
</organism>
<dbReference type="EMBL" id="QXCT01000001">
    <property type="protein sequence ID" value="MDW9252446.1"/>
    <property type="molecule type" value="Genomic_DNA"/>
</dbReference>
<evidence type="ECO:0000256" key="1">
    <source>
        <dbReference type="SAM" id="SignalP"/>
    </source>
</evidence>
<feature type="chain" id="PRO_5043443481" description="DUF4148 domain-containing protein" evidence="1">
    <location>
        <begin position="26"/>
        <end position="100"/>
    </location>
</feature>
<protein>
    <recommendedName>
        <fullName evidence="4">DUF4148 domain-containing protein</fullName>
    </recommendedName>
</protein>
<dbReference type="Proteomes" id="UP001272137">
    <property type="component" value="Unassembled WGS sequence"/>
</dbReference>
<gene>
    <name evidence="2" type="ORF">C7S16_5755</name>
</gene>
<reference evidence="2" key="1">
    <citation type="submission" date="2018-08" db="EMBL/GenBank/DDBJ databases">
        <title>Identification of Burkholderia cepacia strains that express a Burkholderia pseudomallei-like capsular polysaccharide.</title>
        <authorList>
            <person name="Burtnick M.N."/>
            <person name="Vongsouvath M."/>
            <person name="Newton P."/>
            <person name="Wuthiekanun V."/>
            <person name="Limmathurotsakul D."/>
            <person name="Brett P.J."/>
            <person name="Chantratita N."/>
            <person name="Dance D.A."/>
        </authorList>
    </citation>
    <scope>NUCLEOTIDE SEQUENCE</scope>
    <source>
        <strain evidence="2">SBXCC001</strain>
    </source>
</reference>
<evidence type="ECO:0000313" key="3">
    <source>
        <dbReference type="Proteomes" id="UP001272137"/>
    </source>
</evidence>
<evidence type="ECO:0000313" key="2">
    <source>
        <dbReference type="EMBL" id="MDW9252446.1"/>
    </source>
</evidence>
<sequence>MFKHTLVSLAVALTAFSGIPTNASAQQSQSAAHAESSVRAADAAYTTQLAARSAATGGGVDHVTGAKAAVPAGNAPAGRSIAPELQCVGPVSFCNPYFGS</sequence>
<keyword evidence="1" id="KW-0732">Signal</keyword>
<comment type="caution">
    <text evidence="2">The sequence shown here is derived from an EMBL/GenBank/DDBJ whole genome shotgun (WGS) entry which is preliminary data.</text>
</comment>
<accession>A0AAW9CXK2</accession>
<name>A0AAW9CXK2_BURTH</name>
<dbReference type="RefSeq" id="WP_019255403.1">
    <property type="nucleotide sequence ID" value="NZ_JANUQN010000031.1"/>
</dbReference>